<gene>
    <name evidence="1" type="ORF">E7Z59_13055</name>
</gene>
<name>A0A4S3LZ44_9FLAO</name>
<protein>
    <submittedName>
        <fullName evidence="1">Uncharacterized protein</fullName>
    </submittedName>
</protein>
<proteinExistence type="predicted"/>
<sequence>MRRLPSWLFLGLQQVESLLIEMISEYNIKSRPIVDFSEIYSKPFENPCKHWKLLTKKLTQFDEKTKSNPRKSNIQKAEQRKGQVVIPKVSISPIILPLDVPI</sequence>
<evidence type="ECO:0000313" key="1">
    <source>
        <dbReference type="EMBL" id="THD66706.1"/>
    </source>
</evidence>
<comment type="caution">
    <text evidence="1">The sequence shown here is derived from an EMBL/GenBank/DDBJ whole genome shotgun (WGS) entry which is preliminary data.</text>
</comment>
<dbReference type="Proteomes" id="UP000305939">
    <property type="component" value="Unassembled WGS sequence"/>
</dbReference>
<organism evidence="1 2">
    <name type="scientific">Robertkochia marina</name>
    <dbReference type="NCBI Taxonomy" id="1227945"/>
    <lineage>
        <taxon>Bacteria</taxon>
        <taxon>Pseudomonadati</taxon>
        <taxon>Bacteroidota</taxon>
        <taxon>Flavobacteriia</taxon>
        <taxon>Flavobacteriales</taxon>
        <taxon>Flavobacteriaceae</taxon>
        <taxon>Robertkochia</taxon>
    </lineage>
</organism>
<reference evidence="1 2" key="1">
    <citation type="submission" date="2019-04" db="EMBL/GenBank/DDBJ databases">
        <title>Draft genome sequence of Robertkochia marina CC-AMO-30D.</title>
        <authorList>
            <person name="Hameed A."/>
            <person name="Lin S.-Y."/>
            <person name="Shahina M."/>
            <person name="Lai W.-A."/>
            <person name="Young C.-C."/>
        </authorList>
    </citation>
    <scope>NUCLEOTIDE SEQUENCE [LARGE SCALE GENOMIC DNA]</scope>
    <source>
        <strain evidence="1 2">CC-AMO-30D</strain>
    </source>
</reference>
<accession>A0A4S3LZ44</accession>
<evidence type="ECO:0000313" key="2">
    <source>
        <dbReference type="Proteomes" id="UP000305939"/>
    </source>
</evidence>
<dbReference type="EMBL" id="SSMC01000003">
    <property type="protein sequence ID" value="THD66706.1"/>
    <property type="molecule type" value="Genomic_DNA"/>
</dbReference>
<dbReference type="RefSeq" id="WP_136336776.1">
    <property type="nucleotide sequence ID" value="NZ_QXMP01000003.1"/>
</dbReference>
<dbReference type="AlphaFoldDB" id="A0A4S3LZ44"/>
<keyword evidence="2" id="KW-1185">Reference proteome</keyword>